<feature type="region of interest" description="Disordered" evidence="5">
    <location>
        <begin position="556"/>
        <end position="575"/>
    </location>
</feature>
<evidence type="ECO:0000259" key="7">
    <source>
        <dbReference type="PROSITE" id="PS51123"/>
    </source>
</evidence>
<dbReference type="InterPro" id="IPR050330">
    <property type="entry name" value="Bact_OuterMem_StrucFunc"/>
</dbReference>
<evidence type="ECO:0000256" key="5">
    <source>
        <dbReference type="SAM" id="MobiDB-lite"/>
    </source>
</evidence>
<evidence type="ECO:0000256" key="3">
    <source>
        <dbReference type="ARBA" id="ARBA00023237"/>
    </source>
</evidence>
<protein>
    <recommendedName>
        <fullName evidence="7">OmpA-like domain-containing protein</fullName>
    </recommendedName>
</protein>
<dbReference type="PANTHER" id="PTHR30329">
    <property type="entry name" value="STATOR ELEMENT OF FLAGELLAR MOTOR COMPLEX"/>
    <property type="match status" value="1"/>
</dbReference>
<dbReference type="CDD" id="cd07185">
    <property type="entry name" value="OmpA_C-like"/>
    <property type="match status" value="1"/>
</dbReference>
<evidence type="ECO:0000313" key="9">
    <source>
        <dbReference type="Proteomes" id="UP000251889"/>
    </source>
</evidence>
<comment type="subcellular location">
    <subcellularLocation>
        <location evidence="1">Cell outer membrane</location>
    </subcellularLocation>
</comment>
<evidence type="ECO:0000256" key="1">
    <source>
        <dbReference type="ARBA" id="ARBA00004442"/>
    </source>
</evidence>
<dbReference type="Gene3D" id="2.60.40.1120">
    <property type="entry name" value="Carboxypeptidase-like, regulatory domain"/>
    <property type="match status" value="2"/>
</dbReference>
<keyword evidence="2 4" id="KW-0472">Membrane</keyword>
<organism evidence="8 9">
    <name type="scientific">Pseudochryseolinea flava</name>
    <dbReference type="NCBI Taxonomy" id="2059302"/>
    <lineage>
        <taxon>Bacteria</taxon>
        <taxon>Pseudomonadati</taxon>
        <taxon>Bacteroidota</taxon>
        <taxon>Cytophagia</taxon>
        <taxon>Cytophagales</taxon>
        <taxon>Fulvivirgaceae</taxon>
        <taxon>Pseudochryseolinea</taxon>
    </lineage>
</organism>
<dbReference type="AlphaFoldDB" id="A0A364Y0P6"/>
<dbReference type="Gene3D" id="3.30.1330.60">
    <property type="entry name" value="OmpA-like domain"/>
    <property type="match status" value="1"/>
</dbReference>
<comment type="caution">
    <text evidence="8">The sequence shown here is derived from an EMBL/GenBank/DDBJ whole genome shotgun (WGS) entry which is preliminary data.</text>
</comment>
<sequence>MKTPLLFFAGLLLSVTVIAQTTASLQRYELVKMDKTVNTFHHEAAPVISPDGNTLYFFVQDHPENSQGKDDTQDIWMSKKDANGTWSPAEHLRNPYNIHRSNQVFTVLPDGSLFIKGGRTKGEKGFSLVTGGSLRELDVKDFKSMNKGRFYGASMSGDMKHMLIYFSEKENSPDSDLYASHVQPNGSWSRPEKMKLSSTTDDVGPFIGPDQKTLYFASARQAPGRQGGTDIYKTTRLDDTWMNWSVPENLGKPINTSALDYYFTIDAQGNVFTSRANKAMEGAQLDLYMLVPKTFKVNLTGVVLNEKDQQPLVAEVEIAVKDKEPSKLKTNTTGKFESKLVETPSIAISAKSEGFQPKSQNITVPLLVRDTTIYVELLLKPVPKKLILAGSVFDKKTDQLIPGAKLDITVRGDKKTAFKLVAEKGGFEREIPKIGRYIITASAEGYLNTTDSVEVESLENTPVVKDVYLTPIEVGVTVRLKNIYFDFDKTTLKKESFTELNKVVDFLKQNESVEIEIAGHTDNKGSDDYNANLSQGRSQSVVDYLISQGIDSNRLSAHGYGESKPIDTNDTDAGRANNRRVEFTVLKK</sequence>
<dbReference type="SUPFAM" id="SSF103088">
    <property type="entry name" value="OmpA-like"/>
    <property type="match status" value="1"/>
</dbReference>
<dbReference type="PANTHER" id="PTHR30329:SF21">
    <property type="entry name" value="LIPOPROTEIN YIAD-RELATED"/>
    <property type="match status" value="1"/>
</dbReference>
<name>A0A364Y0P6_9BACT</name>
<keyword evidence="3" id="KW-0998">Cell outer membrane</keyword>
<evidence type="ECO:0000256" key="6">
    <source>
        <dbReference type="SAM" id="SignalP"/>
    </source>
</evidence>
<feature type="signal peptide" evidence="6">
    <location>
        <begin position="1"/>
        <end position="19"/>
    </location>
</feature>
<dbReference type="InterPro" id="IPR006664">
    <property type="entry name" value="OMP_bac"/>
</dbReference>
<evidence type="ECO:0000256" key="4">
    <source>
        <dbReference type="PROSITE-ProRule" id="PRU00473"/>
    </source>
</evidence>
<proteinExistence type="predicted"/>
<dbReference type="GO" id="GO:0009279">
    <property type="term" value="C:cell outer membrane"/>
    <property type="evidence" value="ECO:0007669"/>
    <property type="project" value="UniProtKB-SubCell"/>
</dbReference>
<dbReference type="InterPro" id="IPR036737">
    <property type="entry name" value="OmpA-like_sf"/>
</dbReference>
<evidence type="ECO:0000313" key="8">
    <source>
        <dbReference type="EMBL" id="RAV99842.1"/>
    </source>
</evidence>
<dbReference type="RefSeq" id="WP_112748189.1">
    <property type="nucleotide sequence ID" value="NZ_QMFY01000009.1"/>
</dbReference>
<gene>
    <name evidence="8" type="ORF">DQQ10_17530</name>
</gene>
<reference evidence="8 9" key="1">
    <citation type="submission" date="2018-06" db="EMBL/GenBank/DDBJ databases">
        <title>Chryseolinea flavus sp. nov., a member of the phylum Bacteroidetes isolated from soil.</title>
        <authorList>
            <person name="Li Y."/>
            <person name="Wang J."/>
        </authorList>
    </citation>
    <scope>NUCLEOTIDE SEQUENCE [LARGE SCALE GENOMIC DNA]</scope>
    <source>
        <strain evidence="8 9">SDU1-6</strain>
    </source>
</reference>
<dbReference type="EMBL" id="QMFY01000009">
    <property type="protein sequence ID" value="RAV99842.1"/>
    <property type="molecule type" value="Genomic_DNA"/>
</dbReference>
<evidence type="ECO:0000256" key="2">
    <source>
        <dbReference type="ARBA" id="ARBA00023136"/>
    </source>
</evidence>
<dbReference type="SUPFAM" id="SSF82171">
    <property type="entry name" value="DPP6 N-terminal domain-like"/>
    <property type="match status" value="1"/>
</dbReference>
<feature type="chain" id="PRO_5016949621" description="OmpA-like domain-containing protein" evidence="6">
    <location>
        <begin position="20"/>
        <end position="588"/>
    </location>
</feature>
<dbReference type="Pfam" id="PF07676">
    <property type="entry name" value="PD40"/>
    <property type="match status" value="2"/>
</dbReference>
<dbReference type="InterPro" id="IPR011659">
    <property type="entry name" value="WD40"/>
</dbReference>
<dbReference type="InterPro" id="IPR006665">
    <property type="entry name" value="OmpA-like"/>
</dbReference>
<keyword evidence="9" id="KW-1185">Reference proteome</keyword>
<dbReference type="Proteomes" id="UP000251889">
    <property type="component" value="Unassembled WGS sequence"/>
</dbReference>
<dbReference type="OrthoDB" id="1490539at2"/>
<keyword evidence="6" id="KW-0732">Signal</keyword>
<dbReference type="Pfam" id="PF00691">
    <property type="entry name" value="OmpA"/>
    <property type="match status" value="1"/>
</dbReference>
<dbReference type="PRINTS" id="PR01021">
    <property type="entry name" value="OMPADOMAIN"/>
</dbReference>
<feature type="domain" description="OmpA-like" evidence="7">
    <location>
        <begin position="472"/>
        <end position="588"/>
    </location>
</feature>
<dbReference type="PROSITE" id="PS51123">
    <property type="entry name" value="OMPA_2"/>
    <property type="match status" value="1"/>
</dbReference>
<accession>A0A364Y0P6</accession>